<dbReference type="OrthoDB" id="6223623at2759"/>
<feature type="region of interest" description="Disordered" evidence="1">
    <location>
        <begin position="72"/>
        <end position="122"/>
    </location>
</feature>
<dbReference type="AlphaFoldDB" id="A0A0R3T235"/>
<evidence type="ECO:0000313" key="2">
    <source>
        <dbReference type="EMBL" id="VDN96830.1"/>
    </source>
</evidence>
<evidence type="ECO:0000313" key="4">
    <source>
        <dbReference type="WBParaSite" id="HNAJ_0000097101-mRNA-1"/>
    </source>
</evidence>
<evidence type="ECO:0000256" key="1">
    <source>
        <dbReference type="SAM" id="MobiDB-lite"/>
    </source>
</evidence>
<organism evidence="4">
    <name type="scientific">Rodentolepis nana</name>
    <name type="common">Dwarf tapeworm</name>
    <name type="synonym">Hymenolepis nana</name>
    <dbReference type="NCBI Taxonomy" id="102285"/>
    <lineage>
        <taxon>Eukaryota</taxon>
        <taxon>Metazoa</taxon>
        <taxon>Spiralia</taxon>
        <taxon>Lophotrochozoa</taxon>
        <taxon>Platyhelminthes</taxon>
        <taxon>Cestoda</taxon>
        <taxon>Eucestoda</taxon>
        <taxon>Cyclophyllidea</taxon>
        <taxon>Hymenolepididae</taxon>
        <taxon>Rodentolepis</taxon>
    </lineage>
</organism>
<feature type="compositionally biased region" description="Polar residues" evidence="1">
    <location>
        <begin position="83"/>
        <end position="97"/>
    </location>
</feature>
<accession>A0A0R3T235</accession>
<name>A0A0R3T235_RODNA</name>
<sequence>MHSEAAVFNAVYRCKNSSVPTEEKIHQTIKFLEENEFWRTNSLSLFANHKDPGVVRVVKILQKQEVRDIWNGEEPCEHKGNSKEQSNQNGKKPSNNVEESRKPVASDAVETDGGAIVDEQKSDIGVNINDRKNMSCYPHNSQFQNTSLVPVSREWVPSYNVQNTTVDQTTTNPHNEN</sequence>
<feature type="compositionally biased region" description="Basic and acidic residues" evidence="1">
    <location>
        <begin position="72"/>
        <end position="82"/>
    </location>
</feature>
<protein>
    <submittedName>
        <fullName evidence="4">Maternal effect protein oskar</fullName>
    </submittedName>
</protein>
<dbReference type="WBParaSite" id="HNAJ_0000097101-mRNA-1">
    <property type="protein sequence ID" value="HNAJ_0000097101-mRNA-1"/>
    <property type="gene ID" value="HNAJ_0000097101"/>
</dbReference>
<gene>
    <name evidence="2" type="ORF">HNAJ_LOCUS971</name>
</gene>
<keyword evidence="3" id="KW-1185">Reference proteome</keyword>
<reference evidence="2 3" key="2">
    <citation type="submission" date="2018-11" db="EMBL/GenBank/DDBJ databases">
        <authorList>
            <consortium name="Pathogen Informatics"/>
        </authorList>
    </citation>
    <scope>NUCLEOTIDE SEQUENCE [LARGE SCALE GENOMIC DNA]</scope>
</reference>
<reference evidence="4" key="1">
    <citation type="submission" date="2017-02" db="UniProtKB">
        <authorList>
            <consortium name="WormBaseParasite"/>
        </authorList>
    </citation>
    <scope>IDENTIFICATION</scope>
</reference>
<evidence type="ECO:0000313" key="3">
    <source>
        <dbReference type="Proteomes" id="UP000278807"/>
    </source>
</evidence>
<dbReference type="EMBL" id="UZAE01000330">
    <property type="protein sequence ID" value="VDN96830.1"/>
    <property type="molecule type" value="Genomic_DNA"/>
</dbReference>
<proteinExistence type="predicted"/>
<dbReference type="Proteomes" id="UP000278807">
    <property type="component" value="Unassembled WGS sequence"/>
</dbReference>